<gene>
    <name evidence="9" type="ORF">DWW18_16240</name>
</gene>
<dbReference type="GO" id="GO:0009103">
    <property type="term" value="P:lipopolysaccharide biosynthetic process"/>
    <property type="evidence" value="ECO:0007669"/>
    <property type="project" value="UniProtKB-ARBA"/>
</dbReference>
<feature type="transmembrane region" description="Helical" evidence="8">
    <location>
        <begin position="366"/>
        <end position="386"/>
    </location>
</feature>
<feature type="transmembrane region" description="Helical" evidence="8">
    <location>
        <begin position="6"/>
        <end position="23"/>
    </location>
</feature>
<comment type="caution">
    <text evidence="9">The sequence shown here is derived from an EMBL/GenBank/DDBJ whole genome shotgun (WGS) entry which is preliminary data.</text>
</comment>
<evidence type="ECO:0000256" key="7">
    <source>
        <dbReference type="ARBA" id="ARBA00023136"/>
    </source>
</evidence>
<feature type="transmembrane region" description="Helical" evidence="8">
    <location>
        <begin position="333"/>
        <end position="354"/>
    </location>
</feature>
<dbReference type="GO" id="GO:0005886">
    <property type="term" value="C:plasma membrane"/>
    <property type="evidence" value="ECO:0007669"/>
    <property type="project" value="UniProtKB-SubCell"/>
</dbReference>
<dbReference type="AlphaFoldDB" id="A0A412WWM9"/>
<feature type="transmembrane region" description="Helical" evidence="8">
    <location>
        <begin position="250"/>
        <end position="276"/>
    </location>
</feature>
<evidence type="ECO:0000256" key="8">
    <source>
        <dbReference type="SAM" id="Phobius"/>
    </source>
</evidence>
<keyword evidence="4 9" id="KW-0808">Transferase</keyword>
<keyword evidence="6 8" id="KW-1133">Transmembrane helix</keyword>
<evidence type="ECO:0000256" key="5">
    <source>
        <dbReference type="ARBA" id="ARBA00022692"/>
    </source>
</evidence>
<dbReference type="RefSeq" id="WP_118261203.1">
    <property type="nucleotide sequence ID" value="NZ_CALBWO010000033.1"/>
</dbReference>
<dbReference type="EMBL" id="QRZA01000027">
    <property type="protein sequence ID" value="RGV31836.1"/>
    <property type="molecule type" value="Genomic_DNA"/>
</dbReference>
<organism evidence="9 10">
    <name type="scientific">Butyricimonas virosa</name>
    <dbReference type="NCBI Taxonomy" id="544645"/>
    <lineage>
        <taxon>Bacteria</taxon>
        <taxon>Pseudomonadati</taxon>
        <taxon>Bacteroidota</taxon>
        <taxon>Bacteroidia</taxon>
        <taxon>Bacteroidales</taxon>
        <taxon>Odoribacteraceae</taxon>
        <taxon>Butyricimonas</taxon>
    </lineage>
</organism>
<evidence type="ECO:0000256" key="1">
    <source>
        <dbReference type="ARBA" id="ARBA00004651"/>
    </source>
</evidence>
<feature type="transmembrane region" description="Helical" evidence="8">
    <location>
        <begin position="309"/>
        <end position="326"/>
    </location>
</feature>
<feature type="transmembrane region" description="Helical" evidence="8">
    <location>
        <begin position="288"/>
        <end position="303"/>
    </location>
</feature>
<keyword evidence="5 8" id="KW-0812">Transmembrane</keyword>
<dbReference type="InterPro" id="IPR050297">
    <property type="entry name" value="LipidA_mod_glycosyltrf_83"/>
</dbReference>
<evidence type="ECO:0000313" key="9">
    <source>
        <dbReference type="EMBL" id="RGV31836.1"/>
    </source>
</evidence>
<feature type="transmembrane region" description="Helical" evidence="8">
    <location>
        <begin position="106"/>
        <end position="127"/>
    </location>
</feature>
<name>A0A412WWM9_9BACT</name>
<feature type="transmembrane region" description="Helical" evidence="8">
    <location>
        <begin position="74"/>
        <end position="94"/>
    </location>
</feature>
<reference evidence="9 10" key="1">
    <citation type="submission" date="2018-08" db="EMBL/GenBank/DDBJ databases">
        <title>A genome reference for cultivated species of the human gut microbiota.</title>
        <authorList>
            <person name="Zou Y."/>
            <person name="Xue W."/>
            <person name="Luo G."/>
        </authorList>
    </citation>
    <scope>NUCLEOTIDE SEQUENCE [LARGE SCALE GENOMIC DNA]</scope>
    <source>
        <strain evidence="9 10">AF14-49</strain>
    </source>
</reference>
<dbReference type="GO" id="GO:0016763">
    <property type="term" value="F:pentosyltransferase activity"/>
    <property type="evidence" value="ECO:0007669"/>
    <property type="project" value="TreeGrafter"/>
</dbReference>
<comment type="subcellular location">
    <subcellularLocation>
        <location evidence="1">Cell membrane</location>
        <topology evidence="1">Multi-pass membrane protein</topology>
    </subcellularLocation>
</comment>
<dbReference type="GO" id="GO:0010041">
    <property type="term" value="P:response to iron(III) ion"/>
    <property type="evidence" value="ECO:0007669"/>
    <property type="project" value="TreeGrafter"/>
</dbReference>
<keyword evidence="2" id="KW-1003">Cell membrane</keyword>
<protein>
    <submittedName>
        <fullName evidence="9">Glycosyl transferase</fullName>
    </submittedName>
</protein>
<keyword evidence="3" id="KW-0328">Glycosyltransferase</keyword>
<evidence type="ECO:0000256" key="6">
    <source>
        <dbReference type="ARBA" id="ARBA00022989"/>
    </source>
</evidence>
<evidence type="ECO:0000313" key="10">
    <source>
        <dbReference type="Proteomes" id="UP000283589"/>
    </source>
</evidence>
<feature type="transmembrane region" description="Helical" evidence="8">
    <location>
        <begin position="393"/>
        <end position="412"/>
    </location>
</feature>
<sequence length="523" mass="61021">MKIGRYFILLILVIPVLILRDFTPNNELKYLSIVDEALRDGHFFTFYHQGELYADKPPLYFWLLMLSKWIWGEYNMFGLSLFSIIPALISIYIMNKWVEEDTTASLRWSGSLMLFTSAFFIGSGLVLRMDMLMCMFILLALYTFYKRYSGKGQPKDRFLLPFYIFMAIFSKGPVGFIVPLITMLVFLLVKRDVRSFCRYFGWREWGILSGFCAIWFLGIYLEGGSTYLNNLLFHQTINRAIDSFDHKKAFWYYGVTFWYSVAPWSILYITTIVIAIKKKLLTTDKEKLFLSAIVSTFVILSMFSGKLDIYMLPLFPFFTYLTILLLPKIKEKWIVFSVHIPVAALTIAPIAAFFIRNKFNVPDSPFIYVAIITLFIFSVTACYLLYRKQIFRAINCTALGILATLFTGAFALPQINPYIGFTAMATEANHIRKEENIHHYYYYKFRGGENMDVYLHEEATKISTEDSLFNIYRKGDCMIFVKEKNVMRSPALSNWIQQTHHEKIGNFYLIHPTLNTSSLYNQP</sequence>
<evidence type="ECO:0000256" key="2">
    <source>
        <dbReference type="ARBA" id="ARBA00022475"/>
    </source>
</evidence>
<feature type="transmembrane region" description="Helical" evidence="8">
    <location>
        <begin position="201"/>
        <end position="221"/>
    </location>
</feature>
<feature type="transmembrane region" description="Helical" evidence="8">
    <location>
        <begin position="160"/>
        <end position="189"/>
    </location>
</feature>
<dbReference type="STRING" id="1121130.GCA_000519105_01970"/>
<proteinExistence type="predicted"/>
<dbReference type="Proteomes" id="UP000283589">
    <property type="component" value="Unassembled WGS sequence"/>
</dbReference>
<keyword evidence="7 8" id="KW-0472">Membrane</keyword>
<dbReference type="PANTHER" id="PTHR33908">
    <property type="entry name" value="MANNOSYLTRANSFERASE YKCB-RELATED"/>
    <property type="match status" value="1"/>
</dbReference>
<evidence type="ECO:0000256" key="4">
    <source>
        <dbReference type="ARBA" id="ARBA00022679"/>
    </source>
</evidence>
<evidence type="ECO:0000256" key="3">
    <source>
        <dbReference type="ARBA" id="ARBA00022676"/>
    </source>
</evidence>
<accession>A0A412WWM9</accession>
<dbReference type="PANTHER" id="PTHR33908:SF3">
    <property type="entry name" value="UNDECAPRENYL PHOSPHATE-ALPHA-4-AMINO-4-DEOXY-L-ARABINOSE ARABINOSYL TRANSFERASE"/>
    <property type="match status" value="1"/>
</dbReference>